<dbReference type="HAMAP" id="MF_00772">
    <property type="entry name" value="OGT"/>
    <property type="match status" value="1"/>
</dbReference>
<evidence type="ECO:0000313" key="11">
    <source>
        <dbReference type="EMBL" id="MDQ0271858.1"/>
    </source>
</evidence>
<dbReference type="Pfam" id="PF02870">
    <property type="entry name" value="Methyltransf_1N"/>
    <property type="match status" value="1"/>
</dbReference>
<dbReference type="SUPFAM" id="SSF53155">
    <property type="entry name" value="Methylated DNA-protein cysteine methyltransferase domain"/>
    <property type="match status" value="1"/>
</dbReference>
<comment type="function">
    <text evidence="8">Involved in the cellular defense against the biological effects of O6-methylguanine (O6-MeG) and O4-methylthymine (O4-MeT) in DNA. Repairs the methylated nucleobase in DNA by stoichiometrically transferring the methyl group to a cysteine residue in the enzyme. This is a suicide reaction: the enzyme is irreversibly inactivated.</text>
</comment>
<evidence type="ECO:0000259" key="9">
    <source>
        <dbReference type="Pfam" id="PF01035"/>
    </source>
</evidence>
<evidence type="ECO:0000313" key="12">
    <source>
        <dbReference type="Proteomes" id="UP001238088"/>
    </source>
</evidence>
<dbReference type="InterPro" id="IPR023546">
    <property type="entry name" value="MGMT"/>
</dbReference>
<proteinExistence type="inferred from homology"/>
<evidence type="ECO:0000256" key="5">
    <source>
        <dbReference type="ARBA" id="ARBA00022763"/>
    </source>
</evidence>
<dbReference type="PANTHER" id="PTHR10815:SF13">
    <property type="entry name" value="METHYLATED-DNA--PROTEIN-CYSTEINE METHYLTRANSFERASE"/>
    <property type="match status" value="1"/>
</dbReference>
<feature type="domain" description="Methylated-DNA-[protein]-cysteine S-methyltransferase DNA binding" evidence="9">
    <location>
        <begin position="75"/>
        <end position="154"/>
    </location>
</feature>
<evidence type="ECO:0000256" key="4">
    <source>
        <dbReference type="ARBA" id="ARBA00022679"/>
    </source>
</evidence>
<name>A0ABU0AKR8_9BACI</name>
<keyword evidence="12" id="KW-1185">Reference proteome</keyword>
<evidence type="ECO:0000256" key="7">
    <source>
        <dbReference type="ARBA" id="ARBA00049348"/>
    </source>
</evidence>
<dbReference type="Proteomes" id="UP001238088">
    <property type="component" value="Unassembled WGS sequence"/>
</dbReference>
<protein>
    <recommendedName>
        <fullName evidence="8">Methylated-DNA--protein-cysteine methyltransferase</fullName>
        <ecNumber evidence="8">2.1.1.63</ecNumber>
    </recommendedName>
    <alternativeName>
        <fullName evidence="8">6-O-methylguanine-DNA methyltransferase</fullName>
        <shortName evidence="8">MGMT</shortName>
    </alternativeName>
    <alternativeName>
        <fullName evidence="8">O-6-methylguanine-DNA-alkyltransferase</fullName>
    </alternativeName>
</protein>
<keyword evidence="3 8" id="KW-0489">Methyltransferase</keyword>
<dbReference type="GO" id="GO:0032259">
    <property type="term" value="P:methylation"/>
    <property type="evidence" value="ECO:0007669"/>
    <property type="project" value="UniProtKB-KW"/>
</dbReference>
<dbReference type="InterPro" id="IPR036631">
    <property type="entry name" value="MGMT_N_sf"/>
</dbReference>
<comment type="catalytic activity">
    <reaction evidence="1 8">
        <text>a 4-O-methyl-thymidine in DNA + L-cysteinyl-[protein] = a thymidine in DNA + S-methyl-L-cysteinyl-[protein]</text>
        <dbReference type="Rhea" id="RHEA:53428"/>
        <dbReference type="Rhea" id="RHEA-COMP:10131"/>
        <dbReference type="Rhea" id="RHEA-COMP:10132"/>
        <dbReference type="Rhea" id="RHEA-COMP:13555"/>
        <dbReference type="Rhea" id="RHEA-COMP:13556"/>
        <dbReference type="ChEBI" id="CHEBI:29950"/>
        <dbReference type="ChEBI" id="CHEBI:82612"/>
        <dbReference type="ChEBI" id="CHEBI:137386"/>
        <dbReference type="ChEBI" id="CHEBI:137387"/>
        <dbReference type="EC" id="2.1.1.63"/>
    </reaction>
</comment>
<keyword evidence="6 8" id="KW-0234">DNA repair</keyword>
<evidence type="ECO:0000256" key="6">
    <source>
        <dbReference type="ARBA" id="ARBA00023204"/>
    </source>
</evidence>
<dbReference type="PROSITE" id="PS00374">
    <property type="entry name" value="MGMT"/>
    <property type="match status" value="1"/>
</dbReference>
<dbReference type="InterPro" id="IPR036388">
    <property type="entry name" value="WH-like_DNA-bd_sf"/>
</dbReference>
<comment type="miscellaneous">
    <text evidence="8">This enzyme catalyzes only one turnover and therefore is not strictly catalytic. According to one definition, an enzyme is a biocatalyst that acts repeatedly and over many reaction cycles.</text>
</comment>
<dbReference type="EMBL" id="JAUSUB010000017">
    <property type="protein sequence ID" value="MDQ0271858.1"/>
    <property type="molecule type" value="Genomic_DNA"/>
</dbReference>
<feature type="domain" description="Methylguanine DNA methyltransferase ribonuclease-like" evidence="10">
    <location>
        <begin position="7"/>
        <end position="68"/>
    </location>
</feature>
<organism evidence="11 12">
    <name type="scientific">Cytobacillus purgationiresistens</name>
    <dbReference type="NCBI Taxonomy" id="863449"/>
    <lineage>
        <taxon>Bacteria</taxon>
        <taxon>Bacillati</taxon>
        <taxon>Bacillota</taxon>
        <taxon>Bacilli</taxon>
        <taxon>Bacillales</taxon>
        <taxon>Bacillaceae</taxon>
        <taxon>Cytobacillus</taxon>
    </lineage>
</organism>
<accession>A0ABU0AKR8</accession>
<comment type="catalytic activity">
    <reaction evidence="7 8">
        <text>a 6-O-methyl-2'-deoxyguanosine in DNA + L-cysteinyl-[protein] = S-methyl-L-cysteinyl-[protein] + a 2'-deoxyguanosine in DNA</text>
        <dbReference type="Rhea" id="RHEA:24000"/>
        <dbReference type="Rhea" id="RHEA-COMP:10131"/>
        <dbReference type="Rhea" id="RHEA-COMP:10132"/>
        <dbReference type="Rhea" id="RHEA-COMP:11367"/>
        <dbReference type="Rhea" id="RHEA-COMP:11368"/>
        <dbReference type="ChEBI" id="CHEBI:29950"/>
        <dbReference type="ChEBI" id="CHEBI:82612"/>
        <dbReference type="ChEBI" id="CHEBI:85445"/>
        <dbReference type="ChEBI" id="CHEBI:85448"/>
        <dbReference type="EC" id="2.1.1.63"/>
    </reaction>
</comment>
<comment type="similarity">
    <text evidence="8">Belongs to the MGMT family.</text>
</comment>
<dbReference type="InterPro" id="IPR001497">
    <property type="entry name" value="MethylDNA_cys_MeTrfase_AS"/>
</dbReference>
<dbReference type="NCBIfam" id="TIGR00589">
    <property type="entry name" value="ogt"/>
    <property type="match status" value="1"/>
</dbReference>
<dbReference type="GO" id="GO:0003908">
    <property type="term" value="F:methylated-DNA-[protein]-cysteine S-methyltransferase activity"/>
    <property type="evidence" value="ECO:0007669"/>
    <property type="project" value="UniProtKB-EC"/>
</dbReference>
<evidence type="ECO:0000256" key="1">
    <source>
        <dbReference type="ARBA" id="ARBA00001286"/>
    </source>
</evidence>
<dbReference type="InterPro" id="IPR008332">
    <property type="entry name" value="MethylG_MeTrfase_N"/>
</dbReference>
<keyword evidence="5 8" id="KW-0227">DNA damage</keyword>
<dbReference type="InterPro" id="IPR014048">
    <property type="entry name" value="MethylDNA_cys_MeTrfase_DNA-bd"/>
</dbReference>
<comment type="caution">
    <text evidence="11">The sequence shown here is derived from an EMBL/GenBank/DDBJ whole genome shotgun (WGS) entry which is preliminary data.</text>
</comment>
<dbReference type="RefSeq" id="WP_307477180.1">
    <property type="nucleotide sequence ID" value="NZ_JAUSUB010000017.1"/>
</dbReference>
<dbReference type="Gene3D" id="3.30.160.70">
    <property type="entry name" value="Methylated DNA-protein cysteine methyltransferase domain"/>
    <property type="match status" value="1"/>
</dbReference>
<keyword evidence="4 8" id="KW-0808">Transferase</keyword>
<feature type="active site" description="Nucleophile; methyl group acceptor" evidence="8">
    <location>
        <position position="126"/>
    </location>
</feature>
<evidence type="ECO:0000256" key="2">
    <source>
        <dbReference type="ARBA" id="ARBA00022490"/>
    </source>
</evidence>
<gene>
    <name evidence="11" type="ORF">J2S17_003746</name>
</gene>
<evidence type="ECO:0000259" key="10">
    <source>
        <dbReference type="Pfam" id="PF02870"/>
    </source>
</evidence>
<keyword evidence="2 8" id="KW-0963">Cytoplasm</keyword>
<dbReference type="InterPro" id="IPR036217">
    <property type="entry name" value="MethylDNA_cys_MeTrfase_DNAb"/>
</dbReference>
<evidence type="ECO:0000256" key="3">
    <source>
        <dbReference type="ARBA" id="ARBA00022603"/>
    </source>
</evidence>
<reference evidence="11 12" key="1">
    <citation type="submission" date="2023-07" db="EMBL/GenBank/DDBJ databases">
        <title>Genomic Encyclopedia of Type Strains, Phase IV (KMG-IV): sequencing the most valuable type-strain genomes for metagenomic binning, comparative biology and taxonomic classification.</title>
        <authorList>
            <person name="Goeker M."/>
        </authorList>
    </citation>
    <scope>NUCLEOTIDE SEQUENCE [LARGE SCALE GENOMIC DNA]</scope>
    <source>
        <strain evidence="11 12">DSM 23494</strain>
    </source>
</reference>
<dbReference type="EC" id="2.1.1.63" evidence="8"/>
<dbReference type="PANTHER" id="PTHR10815">
    <property type="entry name" value="METHYLATED-DNA--PROTEIN-CYSTEINE METHYLTRANSFERASE"/>
    <property type="match status" value="1"/>
</dbReference>
<dbReference type="Gene3D" id="1.10.10.10">
    <property type="entry name" value="Winged helix-like DNA-binding domain superfamily/Winged helix DNA-binding domain"/>
    <property type="match status" value="1"/>
</dbReference>
<evidence type="ECO:0000256" key="8">
    <source>
        <dbReference type="HAMAP-Rule" id="MF_00772"/>
    </source>
</evidence>
<comment type="subcellular location">
    <subcellularLocation>
        <location evidence="8">Cytoplasm</location>
    </subcellularLocation>
</comment>
<dbReference type="SUPFAM" id="SSF46767">
    <property type="entry name" value="Methylated DNA-protein cysteine methyltransferase, C-terminal domain"/>
    <property type="match status" value="1"/>
</dbReference>
<dbReference type="Pfam" id="PF01035">
    <property type="entry name" value="DNA_binding_1"/>
    <property type="match status" value="1"/>
</dbReference>
<dbReference type="CDD" id="cd06445">
    <property type="entry name" value="ATase"/>
    <property type="match status" value="1"/>
</dbReference>
<sequence length="158" mass="17490">MSLIKADYKSPVGMLEIEGSEEAICSILFTDREIVENQLTEDAPQVMKDCIQQLDEYFKGERQEFSLPYVLNGTAFQQSVWQALTEIPYGQTGSYKDIATAISNERAVRAVGSANGKNKLTIIIPCHRIIGTNGTLTGYAGGLDRKKWLLAHEGKFKG</sequence>